<dbReference type="HOGENOM" id="CLU_3080341_0_0_6"/>
<proteinExistence type="predicted"/>
<evidence type="ECO:0008006" key="3">
    <source>
        <dbReference type="Google" id="ProtNLM"/>
    </source>
</evidence>
<name>G4QHK9_GLANF</name>
<dbReference type="KEGG" id="gni:GNIT_1886"/>
<evidence type="ECO:0000313" key="2">
    <source>
        <dbReference type="Proteomes" id="UP000009282"/>
    </source>
</evidence>
<reference evidence="1 2" key="1">
    <citation type="journal article" date="2011" name="J. Bacteriol.">
        <title>Complete genome sequence of seawater bacterium Glaciecola nitratireducens FR1064T.</title>
        <authorList>
            <person name="Bian F."/>
            <person name="Qin Q.L."/>
            <person name="Xie B.B."/>
            <person name="Shu Y.L."/>
            <person name="Zhang X.Y."/>
            <person name="Yu Y."/>
            <person name="Chen B."/>
            <person name="Chen X.L."/>
            <person name="Zhou B.C."/>
            <person name="Zhang Y.Z."/>
        </authorList>
    </citation>
    <scope>NUCLEOTIDE SEQUENCE [LARGE SCALE GENOMIC DNA]</scope>
    <source>
        <strain evidence="2">JCM 12485 / KCTC 12276 / FR1064</strain>
    </source>
</reference>
<organism evidence="1 2">
    <name type="scientific">Glaciecola nitratireducens (strain JCM 12485 / KCTC 12276 / FR1064)</name>
    <dbReference type="NCBI Taxonomy" id="1085623"/>
    <lineage>
        <taxon>Bacteria</taxon>
        <taxon>Pseudomonadati</taxon>
        <taxon>Pseudomonadota</taxon>
        <taxon>Gammaproteobacteria</taxon>
        <taxon>Alteromonadales</taxon>
        <taxon>Alteromonadaceae</taxon>
        <taxon>Brumicola</taxon>
    </lineage>
</organism>
<dbReference type="Proteomes" id="UP000009282">
    <property type="component" value="Chromosome"/>
</dbReference>
<dbReference type="AlphaFoldDB" id="G4QHK9"/>
<keyword evidence="2" id="KW-1185">Reference proteome</keyword>
<protein>
    <recommendedName>
        <fullName evidence="3">DUF2835 domain-containing protein</fullName>
    </recommendedName>
</protein>
<gene>
    <name evidence="1" type="ordered locus">GNIT_1886</name>
</gene>
<accession>G4QHK9</accession>
<dbReference type="EMBL" id="CP003060">
    <property type="protein sequence ID" value="AEP29995.1"/>
    <property type="molecule type" value="Genomic_DNA"/>
</dbReference>
<dbReference type="InterPro" id="IPR021363">
    <property type="entry name" value="DUF2835"/>
</dbReference>
<dbReference type="STRING" id="1085623.GNIT_1886"/>
<sequence>MKTVVVTATTGERVQIPSIRLRPFVEPSGIKGKFCLTVNGENKIQSFERVTG</sequence>
<dbReference type="Pfam" id="PF11197">
    <property type="entry name" value="DUF2835"/>
    <property type="match status" value="1"/>
</dbReference>
<evidence type="ECO:0000313" key="1">
    <source>
        <dbReference type="EMBL" id="AEP29995.1"/>
    </source>
</evidence>